<dbReference type="EMBL" id="FXUL01000001">
    <property type="protein sequence ID" value="SMP43482.1"/>
    <property type="molecule type" value="Genomic_DNA"/>
</dbReference>
<dbReference type="RefSeq" id="WP_283440449.1">
    <property type="nucleotide sequence ID" value="NZ_FXUL01000001.1"/>
</dbReference>
<evidence type="ECO:0000256" key="1">
    <source>
        <dbReference type="SAM" id="Phobius"/>
    </source>
</evidence>
<keyword evidence="3" id="KW-1185">Reference proteome</keyword>
<feature type="transmembrane region" description="Helical" evidence="1">
    <location>
        <begin position="437"/>
        <end position="459"/>
    </location>
</feature>
<proteinExistence type="predicted"/>
<sequence>MQAMTLNADLSHYYHAEHPVSAPDIRDHGRIDDELLPQKYLKRESAEQKEIARHAYYFKFADDARARLESRGLWMETSPGSGRFEARPDAGERLATSFSRFLGSFINFGSTNEVTRPADVCSGLVHCTQGGMSPVTAIAGTIFIFNTIVAQLKKAFPAQKSHLDQAGRLTYFSASAVHSLVSAVQPIVQEASRSHADPIFSIVMVSLELLLGFYSTVTATESALARGNSRSSLLGELINARDKAASFFQKVQASTPVSPEEAEAYGQFMAVIGKLDQVAGEARFASAVSAAATAKEWLRFGGAVAGNETAYKQLASTKIAVNNLELVGTAVAEMTMALVANVLDLVHGIVVVARCQQRIDHGVALGKQIAAAFREMTMPEMALLAKGVAGMLGKKIQDEHYEQGFSFFRIFKAAVFIAIGIAAIAAIALSIVYAAPLIIGLTAGIVLAAFFTFLIARSVRAADLVRREKKEEEDFNKYQSVPGNRMVDPFGNLSQNPENKFFLLHALSTSLVATPDTAGKEAERDALFTALNFNEIDMALLKSLARSSDTHEKNIEMVTAQLTRMLALKFSGA</sequence>
<gene>
    <name evidence="2" type="ORF">SAMN06295970_101303</name>
</gene>
<comment type="caution">
    <text evidence="2">The sequence shown here is derived from an EMBL/GenBank/DDBJ whole genome shotgun (WGS) entry which is preliminary data.</text>
</comment>
<keyword evidence="1" id="KW-1133">Transmembrane helix</keyword>
<evidence type="ECO:0000313" key="3">
    <source>
        <dbReference type="Proteomes" id="UP001158049"/>
    </source>
</evidence>
<accession>A0ABY1PS83</accession>
<dbReference type="Proteomes" id="UP001158049">
    <property type="component" value="Unassembled WGS sequence"/>
</dbReference>
<feature type="transmembrane region" description="Helical" evidence="1">
    <location>
        <begin position="410"/>
        <end position="431"/>
    </location>
</feature>
<evidence type="ECO:0008006" key="4">
    <source>
        <dbReference type="Google" id="ProtNLM"/>
    </source>
</evidence>
<name>A0ABY1PS83_9BURK</name>
<evidence type="ECO:0000313" key="2">
    <source>
        <dbReference type="EMBL" id="SMP43482.1"/>
    </source>
</evidence>
<keyword evidence="1" id="KW-0472">Membrane</keyword>
<protein>
    <recommendedName>
        <fullName evidence="4">Transmembrane protein</fullName>
    </recommendedName>
</protein>
<organism evidence="2 3">
    <name type="scientific">Noviherbaspirillum suwonense</name>
    <dbReference type="NCBI Taxonomy" id="1224511"/>
    <lineage>
        <taxon>Bacteria</taxon>
        <taxon>Pseudomonadati</taxon>
        <taxon>Pseudomonadota</taxon>
        <taxon>Betaproteobacteria</taxon>
        <taxon>Burkholderiales</taxon>
        <taxon>Oxalobacteraceae</taxon>
        <taxon>Noviherbaspirillum</taxon>
    </lineage>
</organism>
<keyword evidence="1" id="KW-0812">Transmembrane</keyword>
<reference evidence="2 3" key="1">
    <citation type="submission" date="2017-05" db="EMBL/GenBank/DDBJ databases">
        <authorList>
            <person name="Varghese N."/>
            <person name="Submissions S."/>
        </authorList>
    </citation>
    <scope>NUCLEOTIDE SEQUENCE [LARGE SCALE GENOMIC DNA]</scope>
    <source>
        <strain evidence="2 3">DSM 26001</strain>
    </source>
</reference>